<dbReference type="AlphaFoldDB" id="A0AA41Z1R1"/>
<keyword evidence="3" id="KW-0808">Transferase</keyword>
<keyword evidence="4" id="KW-1185">Reference proteome</keyword>
<dbReference type="Proteomes" id="UP001165667">
    <property type="component" value="Unassembled WGS sequence"/>
</dbReference>
<feature type="transmembrane region" description="Helical" evidence="1">
    <location>
        <begin position="37"/>
        <end position="60"/>
    </location>
</feature>
<gene>
    <name evidence="3" type="ORF">M8523_24955</name>
</gene>
<reference evidence="3" key="1">
    <citation type="submission" date="2022-05" db="EMBL/GenBank/DDBJ databases">
        <authorList>
            <person name="Pankratov T."/>
        </authorList>
    </citation>
    <scope>NUCLEOTIDE SEQUENCE</scope>
    <source>
        <strain evidence="3">BP6-180914</strain>
    </source>
</reference>
<organism evidence="3 4">
    <name type="scientific">Lichenifustis flavocetrariae</name>
    <dbReference type="NCBI Taxonomy" id="2949735"/>
    <lineage>
        <taxon>Bacteria</taxon>
        <taxon>Pseudomonadati</taxon>
        <taxon>Pseudomonadota</taxon>
        <taxon>Alphaproteobacteria</taxon>
        <taxon>Hyphomicrobiales</taxon>
        <taxon>Lichenihabitantaceae</taxon>
        <taxon>Lichenifustis</taxon>
    </lineage>
</organism>
<dbReference type="Pfam" id="PF01757">
    <property type="entry name" value="Acyl_transf_3"/>
    <property type="match status" value="1"/>
</dbReference>
<dbReference type="PANTHER" id="PTHR23028">
    <property type="entry name" value="ACETYLTRANSFERASE"/>
    <property type="match status" value="1"/>
</dbReference>
<keyword evidence="1" id="KW-0472">Membrane</keyword>
<protein>
    <submittedName>
        <fullName evidence="3">Acyltransferase family protein</fullName>
    </submittedName>
</protein>
<dbReference type="InterPro" id="IPR002656">
    <property type="entry name" value="Acyl_transf_3_dom"/>
</dbReference>
<feature type="transmembrane region" description="Helical" evidence="1">
    <location>
        <begin position="284"/>
        <end position="311"/>
    </location>
</feature>
<feature type="domain" description="Acyltransferase 3" evidence="2">
    <location>
        <begin position="33"/>
        <end position="305"/>
    </location>
</feature>
<evidence type="ECO:0000313" key="4">
    <source>
        <dbReference type="Proteomes" id="UP001165667"/>
    </source>
</evidence>
<dbReference type="EMBL" id="JAMOIM010000023">
    <property type="protein sequence ID" value="MCW6511248.1"/>
    <property type="molecule type" value="Genomic_DNA"/>
</dbReference>
<feature type="transmembrane region" description="Helical" evidence="1">
    <location>
        <begin position="94"/>
        <end position="117"/>
    </location>
</feature>
<keyword evidence="3" id="KW-0012">Acyltransferase</keyword>
<comment type="caution">
    <text evidence="3">The sequence shown here is derived from an EMBL/GenBank/DDBJ whole genome shotgun (WGS) entry which is preliminary data.</text>
</comment>
<sequence>MAVALGHSNLAVTGLVAWQATLFDLPHLGWRDVSGRLLYLVFPSDAAVTLFFVLSGYVLWQSFQRSLENGGRDHSLMRLASDLPDYIVGRLYRLLPTLMASCLIMASFTGASVPVLIKNMLLLDHDLIGVSWTLQVEAICSLALFVAHRLLRGSAKGALVCLLLVIACAGFFRGSNFFLFFPAFLLGALIGSIPSHFWRRWMAPVGFMILSCGSLVLTRHAPGRACEMIGATLLIGSVGTLQPKILLAPVLVFLGEISYSFYLADPLGLLWAHAFVDDRAPQSAFFISFVVLAIASIALTLPTAWLLHVALERPLMIARPRLHLRGRRLSSQPAGSVSQTLA</sequence>
<feature type="transmembrane region" description="Helical" evidence="1">
    <location>
        <begin position="201"/>
        <end position="218"/>
    </location>
</feature>
<evidence type="ECO:0000313" key="3">
    <source>
        <dbReference type="EMBL" id="MCW6511248.1"/>
    </source>
</evidence>
<evidence type="ECO:0000256" key="1">
    <source>
        <dbReference type="SAM" id="Phobius"/>
    </source>
</evidence>
<dbReference type="GO" id="GO:0016747">
    <property type="term" value="F:acyltransferase activity, transferring groups other than amino-acyl groups"/>
    <property type="evidence" value="ECO:0007669"/>
    <property type="project" value="InterPro"/>
</dbReference>
<name>A0AA41Z1R1_9HYPH</name>
<evidence type="ECO:0000259" key="2">
    <source>
        <dbReference type="Pfam" id="PF01757"/>
    </source>
</evidence>
<keyword evidence="1" id="KW-1133">Transmembrane helix</keyword>
<accession>A0AA41Z1R1</accession>
<feature type="transmembrane region" description="Helical" evidence="1">
    <location>
        <begin position="159"/>
        <end position="181"/>
    </location>
</feature>
<feature type="transmembrane region" description="Helical" evidence="1">
    <location>
        <begin position="129"/>
        <end position="147"/>
    </location>
</feature>
<dbReference type="InterPro" id="IPR050879">
    <property type="entry name" value="Acyltransferase_3"/>
</dbReference>
<proteinExistence type="predicted"/>
<keyword evidence="1" id="KW-0812">Transmembrane</keyword>